<dbReference type="InterPro" id="IPR049050">
    <property type="entry name" value="nSTAND3"/>
</dbReference>
<proteinExistence type="predicted"/>
<dbReference type="SUPFAM" id="SSF52540">
    <property type="entry name" value="P-loop containing nucleoside triphosphate hydrolases"/>
    <property type="match status" value="2"/>
</dbReference>
<keyword evidence="2" id="KW-0547">Nucleotide-binding</keyword>
<dbReference type="InterPro" id="IPR027417">
    <property type="entry name" value="P-loop_NTPase"/>
</dbReference>
<dbReference type="EMBL" id="QXXA01000004">
    <property type="protein sequence ID" value="NBI05695.1"/>
    <property type="molecule type" value="Genomic_DNA"/>
</dbReference>
<dbReference type="Gene3D" id="3.40.50.300">
    <property type="entry name" value="P-loop containing nucleotide triphosphate hydrolases"/>
    <property type="match status" value="1"/>
</dbReference>
<organism evidence="2 3">
    <name type="scientific">Senegalia massiliensis</name>
    <dbReference type="NCBI Taxonomy" id="1720316"/>
    <lineage>
        <taxon>Bacteria</taxon>
        <taxon>Bacillati</taxon>
        <taxon>Bacillota</taxon>
        <taxon>Clostridia</taxon>
        <taxon>Eubacteriales</taxon>
        <taxon>Clostridiaceae</taxon>
        <taxon>Senegalia</taxon>
    </lineage>
</organism>
<name>A0A845QT30_9CLOT</name>
<dbReference type="RefSeq" id="WP_160196192.1">
    <property type="nucleotide sequence ID" value="NZ_QXXA01000004.1"/>
</dbReference>
<comment type="caution">
    <text evidence="2">The sequence shown here is derived from an EMBL/GenBank/DDBJ whole genome shotgun (WGS) entry which is preliminary data.</text>
</comment>
<keyword evidence="3" id="KW-1185">Reference proteome</keyword>
<dbReference type="GO" id="GO:0005524">
    <property type="term" value="F:ATP binding"/>
    <property type="evidence" value="ECO:0007669"/>
    <property type="project" value="UniProtKB-KW"/>
</dbReference>
<gene>
    <name evidence="2" type="ORF">D3Z33_02350</name>
</gene>
<protein>
    <submittedName>
        <fullName evidence="2">ATP-binding protein</fullName>
    </submittedName>
</protein>
<feature type="domain" description="Novel STAND NTPase 3" evidence="1">
    <location>
        <begin position="29"/>
        <end position="156"/>
    </location>
</feature>
<keyword evidence="2" id="KW-0067">ATP-binding</keyword>
<evidence type="ECO:0000313" key="3">
    <source>
        <dbReference type="Proteomes" id="UP000467132"/>
    </source>
</evidence>
<evidence type="ECO:0000259" key="1">
    <source>
        <dbReference type="Pfam" id="PF20720"/>
    </source>
</evidence>
<dbReference type="AlphaFoldDB" id="A0A845QT30"/>
<dbReference type="Proteomes" id="UP000467132">
    <property type="component" value="Unassembled WGS sequence"/>
</dbReference>
<sequence>MPVIKDYFPGGNTGEGFFSYYDYIIGKDANRIFLVKGGPGTGKSSLMKNIGREFYNRGYDLEYHHCSSDNNSIDAVVIPKIKVAMIDATSPHTIAAKNPGAVDEIINMGDFWDTKKMEENKKEIISVNEKVSNSFKRGYKYLRSAKNILENIIDLNSSFMDFGKINLETNQFISELFMGQTYSDKRGNERHLFGSSYTPEGFVNYTESVLSNAINIYSISGDPGTGKTTLFKRIYKSAIERGLDVEILHTPLIPQKIETIFIKDIKVGITINEKFKDKHKTLNLNDYRNQNLYNIYIEAIEEDKKMVDMLIDKAIDNIRNSKALHDELEKFYVQNIDFEKVDEFKNTLINRILQYTK</sequence>
<evidence type="ECO:0000313" key="2">
    <source>
        <dbReference type="EMBL" id="NBI05695.1"/>
    </source>
</evidence>
<dbReference type="Pfam" id="PF20720">
    <property type="entry name" value="nSTAND3"/>
    <property type="match status" value="1"/>
</dbReference>
<dbReference type="OrthoDB" id="9781752at2"/>
<accession>A0A845QT30</accession>
<reference evidence="2 3" key="1">
    <citation type="submission" date="2018-08" db="EMBL/GenBank/DDBJ databases">
        <title>Murine metabolic-syndrome-specific gut microbial biobank.</title>
        <authorList>
            <person name="Liu C."/>
        </authorList>
    </citation>
    <scope>NUCLEOTIDE SEQUENCE [LARGE SCALE GENOMIC DNA]</scope>
    <source>
        <strain evidence="2 3">583</strain>
    </source>
</reference>